<proteinExistence type="predicted"/>
<dbReference type="InterPro" id="IPR036388">
    <property type="entry name" value="WH-like_DNA-bd_sf"/>
</dbReference>
<name>A0A660KZ54_9ACTN</name>
<dbReference type="RefSeq" id="WP_121254164.1">
    <property type="nucleotide sequence ID" value="NZ_RBIL01000002.1"/>
</dbReference>
<dbReference type="GO" id="GO:0006950">
    <property type="term" value="P:response to stress"/>
    <property type="evidence" value="ECO:0007669"/>
    <property type="project" value="TreeGrafter"/>
</dbReference>
<dbReference type="InterPro" id="IPR036390">
    <property type="entry name" value="WH_DNA-bd_sf"/>
</dbReference>
<dbReference type="PROSITE" id="PS50995">
    <property type="entry name" value="HTH_MARR_2"/>
    <property type="match status" value="1"/>
</dbReference>
<comment type="caution">
    <text evidence="2">The sequence shown here is derived from an EMBL/GenBank/DDBJ whole genome shotgun (WGS) entry which is preliminary data.</text>
</comment>
<dbReference type="Pfam" id="PF12802">
    <property type="entry name" value="MarR_2"/>
    <property type="match status" value="1"/>
</dbReference>
<protein>
    <submittedName>
        <fullName evidence="2">MarR family transcriptional regulator</fullName>
    </submittedName>
</protein>
<organism evidence="2 3">
    <name type="scientific">Solirubrobacter pauli</name>
    <dbReference type="NCBI Taxonomy" id="166793"/>
    <lineage>
        <taxon>Bacteria</taxon>
        <taxon>Bacillati</taxon>
        <taxon>Actinomycetota</taxon>
        <taxon>Thermoleophilia</taxon>
        <taxon>Solirubrobacterales</taxon>
        <taxon>Solirubrobacteraceae</taxon>
        <taxon>Solirubrobacter</taxon>
    </lineage>
</organism>
<dbReference type="AlphaFoldDB" id="A0A660KZ54"/>
<dbReference type="Proteomes" id="UP000278962">
    <property type="component" value="Unassembled WGS sequence"/>
</dbReference>
<dbReference type="InterPro" id="IPR039422">
    <property type="entry name" value="MarR/SlyA-like"/>
</dbReference>
<sequence length="154" mass="16515">MAQSQGAELAMLLLGGFHTMVDEVVAELDRRGHAGVRPVHEFALRAIDGGAETASDLGRRLAVTKQAAAKTIAALEALGYVTREADPGDARRKRLRVTPRGHEMVAIGSGLFDDVRERWAARVGAPELDRLQAQLGELVARRPLTAGDLARDDG</sequence>
<evidence type="ECO:0000259" key="1">
    <source>
        <dbReference type="PROSITE" id="PS50995"/>
    </source>
</evidence>
<evidence type="ECO:0000313" key="3">
    <source>
        <dbReference type="Proteomes" id="UP000278962"/>
    </source>
</evidence>
<dbReference type="OrthoDB" id="122135at2"/>
<dbReference type="PANTHER" id="PTHR33164:SF102">
    <property type="entry name" value="TRANSCRIPTIONAL REGULATORY PROTEIN"/>
    <property type="match status" value="1"/>
</dbReference>
<reference evidence="2 3" key="1">
    <citation type="submission" date="2018-10" db="EMBL/GenBank/DDBJ databases">
        <title>Genomic Encyclopedia of Archaeal and Bacterial Type Strains, Phase II (KMG-II): from individual species to whole genera.</title>
        <authorList>
            <person name="Goeker M."/>
        </authorList>
    </citation>
    <scope>NUCLEOTIDE SEQUENCE [LARGE SCALE GENOMIC DNA]</scope>
    <source>
        <strain evidence="2 3">DSM 14954</strain>
    </source>
</reference>
<dbReference type="SUPFAM" id="SSF46785">
    <property type="entry name" value="Winged helix' DNA-binding domain"/>
    <property type="match status" value="1"/>
</dbReference>
<dbReference type="InterPro" id="IPR000835">
    <property type="entry name" value="HTH_MarR-typ"/>
</dbReference>
<dbReference type="Gene3D" id="1.10.10.10">
    <property type="entry name" value="Winged helix-like DNA-binding domain superfamily/Winged helix DNA-binding domain"/>
    <property type="match status" value="1"/>
</dbReference>
<gene>
    <name evidence="2" type="ORF">C8N24_4450</name>
</gene>
<dbReference type="EMBL" id="RBIL01000002">
    <property type="protein sequence ID" value="RKQ86438.1"/>
    <property type="molecule type" value="Genomic_DNA"/>
</dbReference>
<keyword evidence="3" id="KW-1185">Reference proteome</keyword>
<feature type="domain" description="HTH marR-type" evidence="1">
    <location>
        <begin position="1"/>
        <end position="140"/>
    </location>
</feature>
<evidence type="ECO:0000313" key="2">
    <source>
        <dbReference type="EMBL" id="RKQ86438.1"/>
    </source>
</evidence>
<dbReference type="PANTHER" id="PTHR33164">
    <property type="entry name" value="TRANSCRIPTIONAL REGULATOR, MARR FAMILY"/>
    <property type="match status" value="1"/>
</dbReference>
<dbReference type="GO" id="GO:0003700">
    <property type="term" value="F:DNA-binding transcription factor activity"/>
    <property type="evidence" value="ECO:0007669"/>
    <property type="project" value="InterPro"/>
</dbReference>
<accession>A0A660KZ54</accession>